<dbReference type="PANTHER" id="PTHR30203">
    <property type="entry name" value="OUTER MEMBRANE CATION EFFLUX PROTEIN"/>
    <property type="match status" value="1"/>
</dbReference>
<comment type="caution">
    <text evidence="2">The sequence shown here is derived from an EMBL/GenBank/DDBJ whole genome shotgun (WGS) entry which is preliminary data.</text>
</comment>
<evidence type="ECO:0000313" key="2">
    <source>
        <dbReference type="EMBL" id="HCT58334.1"/>
    </source>
</evidence>
<dbReference type="InterPro" id="IPR010131">
    <property type="entry name" value="MdtP/NodT-like"/>
</dbReference>
<dbReference type="GO" id="GO:0015562">
    <property type="term" value="F:efflux transmembrane transporter activity"/>
    <property type="evidence" value="ECO:0007669"/>
    <property type="project" value="InterPro"/>
</dbReference>
<name>A0A3D4VBX1_9BACT</name>
<dbReference type="Pfam" id="PF02321">
    <property type="entry name" value="OEP"/>
    <property type="match status" value="1"/>
</dbReference>
<reference evidence="2 3" key="1">
    <citation type="journal article" date="2018" name="Nat. Biotechnol.">
        <title>A standardized bacterial taxonomy based on genome phylogeny substantially revises the tree of life.</title>
        <authorList>
            <person name="Parks D.H."/>
            <person name="Chuvochina M."/>
            <person name="Waite D.W."/>
            <person name="Rinke C."/>
            <person name="Skarshewski A."/>
            <person name="Chaumeil P.A."/>
            <person name="Hugenholtz P."/>
        </authorList>
    </citation>
    <scope>NUCLEOTIDE SEQUENCE [LARGE SCALE GENOMIC DNA]</scope>
    <source>
        <strain evidence="2">UBA8844</strain>
    </source>
</reference>
<proteinExistence type="inferred from homology"/>
<organism evidence="2 3">
    <name type="scientific">Gemmatimonas aurantiaca</name>
    <dbReference type="NCBI Taxonomy" id="173480"/>
    <lineage>
        <taxon>Bacteria</taxon>
        <taxon>Pseudomonadati</taxon>
        <taxon>Gemmatimonadota</taxon>
        <taxon>Gemmatimonadia</taxon>
        <taxon>Gemmatimonadales</taxon>
        <taxon>Gemmatimonadaceae</taxon>
        <taxon>Gemmatimonas</taxon>
    </lineage>
</organism>
<dbReference type="Proteomes" id="UP000264071">
    <property type="component" value="Unassembled WGS sequence"/>
</dbReference>
<accession>A0A3D4VBX1</accession>
<evidence type="ECO:0000313" key="3">
    <source>
        <dbReference type="Proteomes" id="UP000264071"/>
    </source>
</evidence>
<dbReference type="AlphaFoldDB" id="A0A3D4VBX1"/>
<gene>
    <name evidence="2" type="ORF">DGD08_14110</name>
</gene>
<dbReference type="EMBL" id="DPIY01000010">
    <property type="protein sequence ID" value="HCT58334.1"/>
    <property type="molecule type" value="Genomic_DNA"/>
</dbReference>
<dbReference type="Gene3D" id="1.20.1600.10">
    <property type="entry name" value="Outer membrane efflux proteins (OEP)"/>
    <property type="match status" value="1"/>
</dbReference>
<protein>
    <submittedName>
        <fullName evidence="2">TolC family protein</fullName>
    </submittedName>
</protein>
<comment type="similarity">
    <text evidence="1">Belongs to the outer membrane factor (OMF) (TC 1.B.17) family.</text>
</comment>
<sequence length="446" mass="48450">MSEPIPRAAERARPRGAARFIAVVMLVVTAAAPLDAQEAAAGASRQTAAVDLREALETARARGPLHRLADAREQTAIGRVRESTQWANPSLEWRRENLGSALQPDIFTTAYVPFDFSGRRLALRQSAAAGTTRAHGDRLVDWRSADLDVARGWLHAARTAGQLVVLERQAEALRQIADVDAARLREGLVSDAVGLRTSLEADRARVALVRSRTEAEAAGAELARLLGLTLAEPLRVRALETPLLPEAPDSAALLVVAAAARPEIRAREALVRETERRLAAEQRGVFGEVQLQGGTKETSGVMTGQVGIAMPLPFFNRNDGARQRARGESMEARLQLEDVRRSVHGAVRVALLHYRSLRATQPDASTFGSRGRDVGDIARIAYREGHISLTELLDAERASADAMQAHLQWQVDAWLARFELERAVGARLDADSPLDLPLLSTLVPGR</sequence>
<dbReference type="SUPFAM" id="SSF56954">
    <property type="entry name" value="Outer membrane efflux proteins (OEP)"/>
    <property type="match status" value="1"/>
</dbReference>
<evidence type="ECO:0000256" key="1">
    <source>
        <dbReference type="ARBA" id="ARBA00007613"/>
    </source>
</evidence>
<dbReference type="InterPro" id="IPR003423">
    <property type="entry name" value="OMP_efflux"/>
</dbReference>
<dbReference type="OMA" id="AARGWIP"/>